<proteinExistence type="predicted"/>
<organism evidence="2 3">
    <name type="scientific">Rariglobus hedericola</name>
    <dbReference type="NCBI Taxonomy" id="2597822"/>
    <lineage>
        <taxon>Bacteria</taxon>
        <taxon>Pseudomonadati</taxon>
        <taxon>Verrucomicrobiota</taxon>
        <taxon>Opitutia</taxon>
        <taxon>Opitutales</taxon>
        <taxon>Opitutaceae</taxon>
        <taxon>Rariglobus</taxon>
    </lineage>
</organism>
<protein>
    <submittedName>
        <fullName evidence="2">ABC transporter permease</fullName>
    </submittedName>
</protein>
<feature type="transmembrane region" description="Helical" evidence="1">
    <location>
        <begin position="293"/>
        <end position="316"/>
    </location>
</feature>
<feature type="transmembrane region" description="Helical" evidence="1">
    <location>
        <begin position="328"/>
        <end position="349"/>
    </location>
</feature>
<keyword evidence="1" id="KW-0472">Membrane</keyword>
<dbReference type="GO" id="GO:0005886">
    <property type="term" value="C:plasma membrane"/>
    <property type="evidence" value="ECO:0007669"/>
    <property type="project" value="UniProtKB-SubCell"/>
</dbReference>
<dbReference type="EMBL" id="VMBG01000003">
    <property type="protein sequence ID" value="TSJ75713.1"/>
    <property type="molecule type" value="Genomic_DNA"/>
</dbReference>
<keyword evidence="3" id="KW-1185">Reference proteome</keyword>
<feature type="transmembrane region" description="Helical" evidence="1">
    <location>
        <begin position="28"/>
        <end position="50"/>
    </location>
</feature>
<dbReference type="PANTHER" id="PTHR43471:SF3">
    <property type="entry name" value="ABC TRANSPORTER PERMEASE PROTEIN NATB"/>
    <property type="match status" value="1"/>
</dbReference>
<evidence type="ECO:0000313" key="2">
    <source>
        <dbReference type="EMBL" id="TSJ75713.1"/>
    </source>
</evidence>
<feature type="transmembrane region" description="Helical" evidence="1">
    <location>
        <begin position="237"/>
        <end position="261"/>
    </location>
</feature>
<dbReference type="OrthoDB" id="5486437at2"/>
<sequence>MKLRDTFTVYRKELCEALRDRRTLISMFLVPAVIMPAIFFLFGTATYQLMKSTRTQPPVVAVLGGEDSPAVRAQLEAAEGLVVVSAPHDWRERIADKQLRAVVEIPPRFEASLAGHASAQVKIYHYEGEFKSGFAAGELRRFFTELRERTLAERLTARSLPADFARPFEIRSENVAPPEKVGGAAFGGFIPYVLILLSFTGVIYPAIDLMAGEKERGTMETLLCSPAARLDLVLGKFLLVLTISLTTVLCSLVSMAVSLVAGGLMMVGSGRFTTELAGSAAGGAAALPSLDPLGLVGVVVLVVPLAVLFAAVALTLSLFARTQKEAQTYLGPLVAVVLLPAVAGVLPGVELNSTFALVPVLNVTLACKELVSGVWLWPQLALIFGSTCVYAAASLAWCVRMFSRESVLFRS</sequence>
<dbReference type="GO" id="GO:0140359">
    <property type="term" value="F:ABC-type transporter activity"/>
    <property type="evidence" value="ECO:0007669"/>
    <property type="project" value="InterPro"/>
</dbReference>
<gene>
    <name evidence="2" type="ORF">FPL22_15710</name>
</gene>
<keyword evidence="1" id="KW-0812">Transmembrane</keyword>
<dbReference type="RefSeq" id="WP_144353986.1">
    <property type="nucleotide sequence ID" value="NZ_CBCRVV010000004.1"/>
</dbReference>
<keyword evidence="1" id="KW-1133">Transmembrane helix</keyword>
<feature type="transmembrane region" description="Helical" evidence="1">
    <location>
        <begin position="189"/>
        <end position="207"/>
    </location>
</feature>
<feature type="transmembrane region" description="Helical" evidence="1">
    <location>
        <begin position="380"/>
        <end position="402"/>
    </location>
</feature>
<comment type="caution">
    <text evidence="2">The sequence shown here is derived from an EMBL/GenBank/DDBJ whole genome shotgun (WGS) entry which is preliminary data.</text>
</comment>
<dbReference type="PANTHER" id="PTHR43471">
    <property type="entry name" value="ABC TRANSPORTER PERMEASE"/>
    <property type="match status" value="1"/>
</dbReference>
<accession>A0A556QGE7</accession>
<evidence type="ECO:0000256" key="1">
    <source>
        <dbReference type="SAM" id="Phobius"/>
    </source>
</evidence>
<name>A0A556QGE7_9BACT</name>
<evidence type="ECO:0000313" key="3">
    <source>
        <dbReference type="Proteomes" id="UP000315648"/>
    </source>
</evidence>
<reference evidence="2 3" key="1">
    <citation type="submission" date="2019-07" db="EMBL/GenBank/DDBJ databases">
        <title>Description of 53C-WASEF.</title>
        <authorList>
            <person name="Pitt A."/>
            <person name="Hahn M.W."/>
        </authorList>
    </citation>
    <scope>NUCLEOTIDE SEQUENCE [LARGE SCALE GENOMIC DNA]</scope>
    <source>
        <strain evidence="2 3">53C-WASEF</strain>
    </source>
</reference>
<dbReference type="Pfam" id="PF12679">
    <property type="entry name" value="ABC2_membrane_2"/>
    <property type="match status" value="1"/>
</dbReference>
<dbReference type="Proteomes" id="UP000315648">
    <property type="component" value="Unassembled WGS sequence"/>
</dbReference>
<dbReference type="AlphaFoldDB" id="A0A556QGE7"/>